<dbReference type="AlphaFoldDB" id="A0A1I3IWL4"/>
<dbReference type="Proteomes" id="UP000198670">
    <property type="component" value="Unassembled WGS sequence"/>
</dbReference>
<evidence type="ECO:0000313" key="2">
    <source>
        <dbReference type="Proteomes" id="UP000198670"/>
    </source>
</evidence>
<evidence type="ECO:0000313" key="1">
    <source>
        <dbReference type="EMBL" id="SFI52213.1"/>
    </source>
</evidence>
<dbReference type="EMBL" id="FOQO01000004">
    <property type="protein sequence ID" value="SFI52213.1"/>
    <property type="molecule type" value="Genomic_DNA"/>
</dbReference>
<proteinExistence type="predicted"/>
<reference evidence="1 2" key="1">
    <citation type="submission" date="2016-10" db="EMBL/GenBank/DDBJ databases">
        <authorList>
            <person name="de Groot N.N."/>
        </authorList>
    </citation>
    <scope>NUCLEOTIDE SEQUENCE [LARGE SCALE GENOMIC DNA]</scope>
    <source>
        <strain evidence="1 2">RK1</strain>
    </source>
</reference>
<protein>
    <submittedName>
        <fullName evidence="1">Uncharacterized protein</fullName>
    </submittedName>
</protein>
<accession>A0A1I3IWL4</accession>
<sequence>MIAHMICFRVNSIIFYPSGFSYQTSYSYKDISLFMYHKKTHRNLLGAQN</sequence>
<keyword evidence="2" id="KW-1185">Reference proteome</keyword>
<gene>
    <name evidence="1" type="ORF">SAMN05444682_104237</name>
</gene>
<name>A0A1I3IWL4_9SPHI</name>
<organism evidence="1 2">
    <name type="scientific">Parapedobacter indicus</name>
    <dbReference type="NCBI Taxonomy" id="1477437"/>
    <lineage>
        <taxon>Bacteria</taxon>
        <taxon>Pseudomonadati</taxon>
        <taxon>Bacteroidota</taxon>
        <taxon>Sphingobacteriia</taxon>
        <taxon>Sphingobacteriales</taxon>
        <taxon>Sphingobacteriaceae</taxon>
        <taxon>Parapedobacter</taxon>
    </lineage>
</organism>